<evidence type="ECO:0000256" key="2">
    <source>
        <dbReference type="SAM" id="MobiDB-lite"/>
    </source>
</evidence>
<comment type="similarity">
    <text evidence="1">Belongs to the lysine N-acyltransferase MbtK family.</text>
</comment>
<dbReference type="AlphaFoldDB" id="A0A9W9NND0"/>
<reference evidence="4" key="2">
    <citation type="journal article" date="2023" name="IMA Fungus">
        <title>Comparative genomic study of the Penicillium genus elucidates a diverse pangenome and 15 lateral gene transfer events.</title>
        <authorList>
            <person name="Petersen C."/>
            <person name="Sorensen T."/>
            <person name="Nielsen M.R."/>
            <person name="Sondergaard T.E."/>
            <person name="Sorensen J.L."/>
            <person name="Fitzpatrick D.A."/>
            <person name="Frisvad J.C."/>
            <person name="Nielsen K.L."/>
        </authorList>
    </citation>
    <scope>NUCLEOTIDE SEQUENCE</scope>
    <source>
        <strain evidence="4">IBT 23319</strain>
    </source>
</reference>
<evidence type="ECO:0000256" key="1">
    <source>
        <dbReference type="ARBA" id="ARBA00009893"/>
    </source>
</evidence>
<evidence type="ECO:0000259" key="3">
    <source>
        <dbReference type="SMART" id="SM01006"/>
    </source>
</evidence>
<accession>A0A9W9NND0</accession>
<dbReference type="OrthoDB" id="448427at2759"/>
<dbReference type="InterPro" id="IPR016181">
    <property type="entry name" value="Acyl_CoA_acyltransferase"/>
</dbReference>
<feature type="domain" description="Acyltransferase MbtK/IucB-like conserved" evidence="3">
    <location>
        <begin position="370"/>
        <end position="417"/>
    </location>
</feature>
<keyword evidence="5" id="KW-1185">Reference proteome</keyword>
<dbReference type="PANTHER" id="PTHR31438:SF1">
    <property type="entry name" value="LYSINE N-ACYLTRANSFERASE C17G9.06C-RELATED"/>
    <property type="match status" value="1"/>
</dbReference>
<dbReference type="GO" id="GO:0016410">
    <property type="term" value="F:N-acyltransferase activity"/>
    <property type="evidence" value="ECO:0007669"/>
    <property type="project" value="TreeGrafter"/>
</dbReference>
<name>A0A9W9NND0_PENCI</name>
<feature type="region of interest" description="Disordered" evidence="2">
    <location>
        <begin position="139"/>
        <end position="159"/>
    </location>
</feature>
<dbReference type="RefSeq" id="XP_056498088.1">
    <property type="nucleotide sequence ID" value="XM_056648323.1"/>
</dbReference>
<reference evidence="4" key="1">
    <citation type="submission" date="2022-11" db="EMBL/GenBank/DDBJ databases">
        <authorList>
            <person name="Petersen C."/>
        </authorList>
    </citation>
    <scope>NUCLEOTIDE SEQUENCE</scope>
    <source>
        <strain evidence="4">IBT 23319</strain>
    </source>
</reference>
<sequence>MRNNVCHLPNGLTFTVTPVFGGVTFKSNDMGATHSSFPPGWTVIIHSEKVSGASPDQRGRTGSENGHPADDIQNDDDDDDDEKTVRFTTPTLNRDCIYISYIVNPPSSEFKPVTSPTRQIAMMLWATLLWYFHEPSPDPRVQTAASSSTPHDGQPKGDWRVNIRREGIFKGRNLLQKLERMGLVCSDDSSVGLQPVETRDSSSWSRMFVSQRAFWQLDPRLFLFTMTPRGTPPSPSLTPFQSRHVSPARDSFPTSAPPPPGEVAFSSANTEAFTSAGPFTSASHLPTYYPPAPTQYTFTNGVRHPIRPKPPHQGEVFYIRYVPSVGQYLSLRIPFLPATKSTTSDSRPTTPTSRPVSFNASQITSVRQHLSQSLSSDLETLHRWMNDPRVEAMWQVGGPKPVQEKFLLGNLTSRHSFPVFGCWDGKPFGYFEVYWVKEDPLGRLLDRVDNYDRGIHVLVGEQEFRGPHRVALWLTALVHYCFLADMRTETVVLEPRVDNLKLINYLQSVGFYKEGEVSFPHKQSAVMKIKREYWNAPAI</sequence>
<dbReference type="Gene3D" id="3.40.630.30">
    <property type="match status" value="1"/>
</dbReference>
<feature type="region of interest" description="Disordered" evidence="2">
    <location>
        <begin position="232"/>
        <end position="265"/>
    </location>
</feature>
<feature type="compositionally biased region" description="Acidic residues" evidence="2">
    <location>
        <begin position="72"/>
        <end position="82"/>
    </location>
</feature>
<organism evidence="4 5">
    <name type="scientific">Penicillium citrinum</name>
    <dbReference type="NCBI Taxonomy" id="5077"/>
    <lineage>
        <taxon>Eukaryota</taxon>
        <taxon>Fungi</taxon>
        <taxon>Dikarya</taxon>
        <taxon>Ascomycota</taxon>
        <taxon>Pezizomycotina</taxon>
        <taxon>Eurotiomycetes</taxon>
        <taxon>Eurotiomycetidae</taxon>
        <taxon>Eurotiales</taxon>
        <taxon>Aspergillaceae</taxon>
        <taxon>Penicillium</taxon>
    </lineage>
</organism>
<proteinExistence type="inferred from homology"/>
<evidence type="ECO:0000313" key="4">
    <source>
        <dbReference type="EMBL" id="KAJ5223165.1"/>
    </source>
</evidence>
<dbReference type="GO" id="GO:0019290">
    <property type="term" value="P:siderophore biosynthetic process"/>
    <property type="evidence" value="ECO:0007669"/>
    <property type="project" value="InterPro"/>
</dbReference>
<protein>
    <recommendedName>
        <fullName evidence="3">Acyltransferase MbtK/IucB-like conserved domain-containing protein</fullName>
    </recommendedName>
</protein>
<dbReference type="InterPro" id="IPR019432">
    <property type="entry name" value="Acyltransferase_MbtK/IucB-like"/>
</dbReference>
<dbReference type="SMART" id="SM01006">
    <property type="entry name" value="AlcB"/>
    <property type="match status" value="1"/>
</dbReference>
<feature type="region of interest" description="Disordered" evidence="2">
    <location>
        <begin position="51"/>
        <end position="86"/>
    </location>
</feature>
<dbReference type="SUPFAM" id="SSF55729">
    <property type="entry name" value="Acyl-CoA N-acyltransferases (Nat)"/>
    <property type="match status" value="1"/>
</dbReference>
<dbReference type="Pfam" id="PF13523">
    <property type="entry name" value="Acetyltransf_8"/>
    <property type="match status" value="1"/>
</dbReference>
<dbReference type="EMBL" id="JAPQKT010000008">
    <property type="protein sequence ID" value="KAJ5223165.1"/>
    <property type="molecule type" value="Genomic_DNA"/>
</dbReference>
<dbReference type="GeneID" id="81387490"/>
<dbReference type="Proteomes" id="UP001147733">
    <property type="component" value="Unassembled WGS sequence"/>
</dbReference>
<dbReference type="PANTHER" id="PTHR31438">
    <property type="entry name" value="LYSINE N-ACYLTRANSFERASE C17G9.06C-RELATED"/>
    <property type="match status" value="1"/>
</dbReference>
<gene>
    <name evidence="4" type="ORF">N7469_009405</name>
</gene>
<comment type="caution">
    <text evidence="4">The sequence shown here is derived from an EMBL/GenBank/DDBJ whole genome shotgun (WGS) entry which is preliminary data.</text>
</comment>
<evidence type="ECO:0000313" key="5">
    <source>
        <dbReference type="Proteomes" id="UP001147733"/>
    </source>
</evidence>